<sequence>MFVHILTHVTFLDLDEKCISSRPRILGALNFGEAAARLQGSNWQVLSIWNEYQALFETLFLKCGWLFHS</sequence>
<protein>
    <submittedName>
        <fullName evidence="1">Uncharacterized protein</fullName>
    </submittedName>
</protein>
<reference evidence="1 2" key="1">
    <citation type="submission" date="2018-04" db="EMBL/GenBank/DDBJ databases">
        <title>WGS assembly of Panicum hallii var. hallii HAL2.</title>
        <authorList>
            <person name="Lovell J."/>
            <person name="Jenkins J."/>
            <person name="Lowry D."/>
            <person name="Mamidi S."/>
            <person name="Sreedasyam A."/>
            <person name="Weng X."/>
            <person name="Barry K."/>
            <person name="Bonette J."/>
            <person name="Campitelli B."/>
            <person name="Daum C."/>
            <person name="Gordon S."/>
            <person name="Gould B."/>
            <person name="Lipzen A."/>
            <person name="MacQueen A."/>
            <person name="Palacio-Mejia J."/>
            <person name="Plott C."/>
            <person name="Shakirov E."/>
            <person name="Shu S."/>
            <person name="Yoshinaga Y."/>
            <person name="Zane M."/>
            <person name="Rokhsar D."/>
            <person name="Grimwood J."/>
            <person name="Schmutz J."/>
            <person name="Juenger T."/>
        </authorList>
    </citation>
    <scope>NUCLEOTIDE SEQUENCE [LARGE SCALE GENOMIC DNA]</scope>
    <source>
        <strain evidence="2">cv. HAL2</strain>
    </source>
</reference>
<name>A0A2T7CV48_9POAL</name>
<evidence type="ECO:0000313" key="1">
    <source>
        <dbReference type="EMBL" id="PUZ47206.1"/>
    </source>
</evidence>
<accession>A0A2T7CV48</accession>
<gene>
    <name evidence="1" type="ORF">GQ55_7G145400</name>
</gene>
<proteinExistence type="predicted"/>
<keyword evidence="2" id="KW-1185">Reference proteome</keyword>
<dbReference type="Proteomes" id="UP000244336">
    <property type="component" value="Chromosome 7"/>
</dbReference>
<dbReference type="EMBL" id="CM009755">
    <property type="protein sequence ID" value="PUZ47206.1"/>
    <property type="molecule type" value="Genomic_DNA"/>
</dbReference>
<dbReference type="AlphaFoldDB" id="A0A2T7CV48"/>
<dbReference type="Gramene" id="PUZ47206">
    <property type="protein sequence ID" value="PUZ47206"/>
    <property type="gene ID" value="GQ55_7G145400"/>
</dbReference>
<evidence type="ECO:0000313" key="2">
    <source>
        <dbReference type="Proteomes" id="UP000244336"/>
    </source>
</evidence>
<organism evidence="1 2">
    <name type="scientific">Panicum hallii var. hallii</name>
    <dbReference type="NCBI Taxonomy" id="1504633"/>
    <lineage>
        <taxon>Eukaryota</taxon>
        <taxon>Viridiplantae</taxon>
        <taxon>Streptophyta</taxon>
        <taxon>Embryophyta</taxon>
        <taxon>Tracheophyta</taxon>
        <taxon>Spermatophyta</taxon>
        <taxon>Magnoliopsida</taxon>
        <taxon>Liliopsida</taxon>
        <taxon>Poales</taxon>
        <taxon>Poaceae</taxon>
        <taxon>PACMAD clade</taxon>
        <taxon>Panicoideae</taxon>
        <taxon>Panicodae</taxon>
        <taxon>Paniceae</taxon>
        <taxon>Panicinae</taxon>
        <taxon>Panicum</taxon>
        <taxon>Panicum sect. Panicum</taxon>
    </lineage>
</organism>